<dbReference type="AlphaFoldDB" id="A0A233V2T1"/>
<dbReference type="Proteomes" id="UP000215413">
    <property type="component" value="Unassembled WGS sequence"/>
</dbReference>
<name>A0A233V2T1_FINMA</name>
<dbReference type="GO" id="GO:0016747">
    <property type="term" value="F:acyltransferase activity, transferring groups other than amino-acyl groups"/>
    <property type="evidence" value="ECO:0007669"/>
    <property type="project" value="InterPro"/>
</dbReference>
<dbReference type="CDD" id="cd04301">
    <property type="entry name" value="NAT_SF"/>
    <property type="match status" value="1"/>
</dbReference>
<evidence type="ECO:0000313" key="3">
    <source>
        <dbReference type="Proteomes" id="UP000215413"/>
    </source>
</evidence>
<evidence type="ECO:0000313" key="2">
    <source>
        <dbReference type="EMBL" id="OXZ26717.1"/>
    </source>
</evidence>
<dbReference type="RefSeq" id="WP_094206184.1">
    <property type="nucleotide sequence ID" value="NZ_NDYC01000036.1"/>
</dbReference>
<keyword evidence="2" id="KW-0808">Transferase</keyword>
<dbReference type="EMBL" id="NDYC01000036">
    <property type="protein sequence ID" value="OXZ26717.1"/>
    <property type="molecule type" value="Genomic_DNA"/>
</dbReference>
<accession>A0A233V2T1</accession>
<sequence>MNTIIKPFDKLTTQELFNIYKLRVDVFVVEQQCPYHEVDDIDTISHHIYLQNDNSKILAYCRLYKIEDTFHIGRVIASERRKGYGTQIMKTAIEFAINNLHADTIIIEAQTYAQKFYEKLGFIQTSEPFDEDGISHIQMKYIVR</sequence>
<comment type="caution">
    <text evidence="2">The sequence shown here is derived from an EMBL/GenBank/DDBJ whole genome shotgun (WGS) entry which is preliminary data.</text>
</comment>
<organism evidence="2 3">
    <name type="scientific">Finegoldia magna</name>
    <name type="common">Peptostreptococcus magnus</name>
    <dbReference type="NCBI Taxonomy" id="1260"/>
    <lineage>
        <taxon>Bacteria</taxon>
        <taxon>Bacillati</taxon>
        <taxon>Bacillota</taxon>
        <taxon>Tissierellia</taxon>
        <taxon>Tissierellales</taxon>
        <taxon>Peptoniphilaceae</taxon>
        <taxon>Finegoldia</taxon>
    </lineage>
</organism>
<dbReference type="PROSITE" id="PS51186">
    <property type="entry name" value="GNAT"/>
    <property type="match status" value="1"/>
</dbReference>
<dbReference type="Gene3D" id="3.40.630.30">
    <property type="match status" value="1"/>
</dbReference>
<dbReference type="InterPro" id="IPR000182">
    <property type="entry name" value="GNAT_dom"/>
</dbReference>
<proteinExistence type="predicted"/>
<dbReference type="SUPFAM" id="SSF55729">
    <property type="entry name" value="Acyl-CoA N-acyltransferases (Nat)"/>
    <property type="match status" value="1"/>
</dbReference>
<evidence type="ECO:0000259" key="1">
    <source>
        <dbReference type="PROSITE" id="PS51186"/>
    </source>
</evidence>
<gene>
    <name evidence="2" type="ORF">B9N49_07485</name>
</gene>
<feature type="domain" description="N-acetyltransferase" evidence="1">
    <location>
        <begin position="6"/>
        <end position="144"/>
    </location>
</feature>
<dbReference type="Pfam" id="PF13673">
    <property type="entry name" value="Acetyltransf_10"/>
    <property type="match status" value="1"/>
</dbReference>
<dbReference type="InterPro" id="IPR016181">
    <property type="entry name" value="Acyl_CoA_acyltransferase"/>
</dbReference>
<protein>
    <submittedName>
        <fullName evidence="2">GNAT family N-acetyltransferase</fullName>
    </submittedName>
</protein>
<reference evidence="3" key="1">
    <citation type="submission" date="2017-04" db="EMBL/GenBank/DDBJ databases">
        <title>Finegoldia magna isolated from orthopedic joint implant-associated infections.</title>
        <authorList>
            <person name="Bjorklund S."/>
            <person name="Bruggemann H."/>
            <person name="Jensen A."/>
            <person name="Hellmark B."/>
            <person name="Soderquist B."/>
        </authorList>
    </citation>
    <scope>NUCLEOTIDE SEQUENCE [LARGE SCALE GENOMIC DNA]</scope>
    <source>
        <strain evidence="3">CCUG 54800</strain>
    </source>
</reference>